<dbReference type="EMBL" id="QJKJ01004221">
    <property type="protein sequence ID" value="RDX95043.1"/>
    <property type="molecule type" value="Genomic_DNA"/>
</dbReference>
<evidence type="ECO:0000313" key="1">
    <source>
        <dbReference type="EMBL" id="RDX95043.1"/>
    </source>
</evidence>
<dbReference type="AlphaFoldDB" id="A0A371GX76"/>
<accession>A0A371GX76</accession>
<reference evidence="1" key="1">
    <citation type="submission" date="2018-05" db="EMBL/GenBank/DDBJ databases">
        <title>Draft genome of Mucuna pruriens seed.</title>
        <authorList>
            <person name="Nnadi N.E."/>
            <person name="Vos R."/>
            <person name="Hasami M.H."/>
            <person name="Devisetty U.K."/>
            <person name="Aguiy J.C."/>
        </authorList>
    </citation>
    <scope>NUCLEOTIDE SEQUENCE [LARGE SCALE GENOMIC DNA]</scope>
    <source>
        <strain evidence="1">JCA_2017</strain>
    </source>
</reference>
<keyword evidence="2" id="KW-1185">Reference proteome</keyword>
<organism evidence="1 2">
    <name type="scientific">Mucuna pruriens</name>
    <name type="common">Velvet bean</name>
    <name type="synonym">Dolichos pruriens</name>
    <dbReference type="NCBI Taxonomy" id="157652"/>
    <lineage>
        <taxon>Eukaryota</taxon>
        <taxon>Viridiplantae</taxon>
        <taxon>Streptophyta</taxon>
        <taxon>Embryophyta</taxon>
        <taxon>Tracheophyta</taxon>
        <taxon>Spermatophyta</taxon>
        <taxon>Magnoliopsida</taxon>
        <taxon>eudicotyledons</taxon>
        <taxon>Gunneridae</taxon>
        <taxon>Pentapetalae</taxon>
        <taxon>rosids</taxon>
        <taxon>fabids</taxon>
        <taxon>Fabales</taxon>
        <taxon>Fabaceae</taxon>
        <taxon>Papilionoideae</taxon>
        <taxon>50 kb inversion clade</taxon>
        <taxon>NPAAA clade</taxon>
        <taxon>indigoferoid/millettioid clade</taxon>
        <taxon>Phaseoleae</taxon>
        <taxon>Mucuna</taxon>
    </lineage>
</organism>
<proteinExistence type="predicted"/>
<gene>
    <name evidence="1" type="ORF">CR513_22485</name>
</gene>
<protein>
    <submittedName>
        <fullName evidence="1">Uncharacterized protein</fullName>
    </submittedName>
</protein>
<feature type="non-terminal residue" evidence="1">
    <location>
        <position position="1"/>
    </location>
</feature>
<evidence type="ECO:0000313" key="2">
    <source>
        <dbReference type="Proteomes" id="UP000257109"/>
    </source>
</evidence>
<dbReference type="Proteomes" id="UP000257109">
    <property type="component" value="Unassembled WGS sequence"/>
</dbReference>
<name>A0A371GX76_MUCPR</name>
<comment type="caution">
    <text evidence="1">The sequence shown here is derived from an EMBL/GenBank/DDBJ whole genome shotgun (WGS) entry which is preliminary data.</text>
</comment>
<sequence length="81" mass="8874">MGDMLGYFWATNYVDKSPILSSPLGFSLQEEKGDFCKLGEFLSAALYHHIGGALLVFPVPPSHHQSGDFSPSSLPTIHFPH</sequence>